<dbReference type="PROSITE" id="PS51340">
    <property type="entry name" value="MOSC"/>
    <property type="match status" value="1"/>
</dbReference>
<name>A0A6A5X487_9PLEO</name>
<feature type="domain" description="MOSC" evidence="1">
    <location>
        <begin position="115"/>
        <end position="268"/>
    </location>
</feature>
<dbReference type="GO" id="GO:0030151">
    <property type="term" value="F:molybdenum ion binding"/>
    <property type="evidence" value="ECO:0007669"/>
    <property type="project" value="InterPro"/>
</dbReference>
<accession>A0A6A5X487</accession>
<evidence type="ECO:0000259" key="1">
    <source>
        <dbReference type="PROSITE" id="PS51340"/>
    </source>
</evidence>
<reference evidence="2" key="1">
    <citation type="journal article" date="2020" name="Stud. Mycol.">
        <title>101 Dothideomycetes genomes: a test case for predicting lifestyles and emergence of pathogens.</title>
        <authorList>
            <person name="Haridas S."/>
            <person name="Albert R."/>
            <person name="Binder M."/>
            <person name="Bloem J."/>
            <person name="Labutti K."/>
            <person name="Salamov A."/>
            <person name="Andreopoulos B."/>
            <person name="Baker S."/>
            <person name="Barry K."/>
            <person name="Bills G."/>
            <person name="Bluhm B."/>
            <person name="Cannon C."/>
            <person name="Castanera R."/>
            <person name="Culley D."/>
            <person name="Daum C."/>
            <person name="Ezra D."/>
            <person name="Gonzalez J."/>
            <person name="Henrissat B."/>
            <person name="Kuo A."/>
            <person name="Liang C."/>
            <person name="Lipzen A."/>
            <person name="Lutzoni F."/>
            <person name="Magnuson J."/>
            <person name="Mondo S."/>
            <person name="Nolan M."/>
            <person name="Ohm R."/>
            <person name="Pangilinan J."/>
            <person name="Park H.-J."/>
            <person name="Ramirez L."/>
            <person name="Alfaro M."/>
            <person name="Sun H."/>
            <person name="Tritt A."/>
            <person name="Yoshinaga Y."/>
            <person name="Zwiers L.-H."/>
            <person name="Turgeon B."/>
            <person name="Goodwin S."/>
            <person name="Spatafora J."/>
            <person name="Crous P."/>
            <person name="Grigoriev I."/>
        </authorList>
    </citation>
    <scope>NUCLEOTIDE SEQUENCE</scope>
    <source>
        <strain evidence="2">CBS 123094</strain>
    </source>
</reference>
<keyword evidence="3" id="KW-1185">Reference proteome</keyword>
<dbReference type="InterPro" id="IPR005302">
    <property type="entry name" value="MoCF_Sase_C"/>
</dbReference>
<gene>
    <name evidence="2" type="ORF">P154DRAFT_516507</name>
</gene>
<dbReference type="AlphaFoldDB" id="A0A6A5X487"/>
<proteinExistence type="predicted"/>
<evidence type="ECO:0000313" key="2">
    <source>
        <dbReference type="EMBL" id="KAF2007687.1"/>
    </source>
</evidence>
<sequence length="283" mass="31235">MAVSAFPGMTRFFPSIVLPEDGGSGSGSIVIDFKPAGREDLSKSLTIPLLPKTDGLEVLQYAMHDSSTSAFKMPEEYNSWFSSCFGYDVVLAYLGKNLRDVLFEDLKPQKSGSWLSSLSSMVPSWTASESPKITFADCAPFLVVSKTSLGDVSSRLPEGQEMDITKFRPNIVIEGAESAWEEDFWGKIDVNGIEFALLHNCVRCKSINIDYSTGQPGTGESGAVLKKMQKDRRVDTGAKWSPVFGRYTFWASKEQARTLRVGDEVSVTQTNAERTTWTWKGFG</sequence>
<protein>
    <recommendedName>
        <fullName evidence="1">MOSC domain-containing protein</fullName>
    </recommendedName>
</protein>
<evidence type="ECO:0000313" key="3">
    <source>
        <dbReference type="Proteomes" id="UP000799779"/>
    </source>
</evidence>
<dbReference type="Pfam" id="PF03473">
    <property type="entry name" value="MOSC"/>
    <property type="match status" value="1"/>
</dbReference>
<dbReference type="OrthoDB" id="17255at2759"/>
<dbReference type="EMBL" id="ML977556">
    <property type="protein sequence ID" value="KAF2007687.1"/>
    <property type="molecule type" value="Genomic_DNA"/>
</dbReference>
<organism evidence="2 3">
    <name type="scientific">Amniculicola lignicola CBS 123094</name>
    <dbReference type="NCBI Taxonomy" id="1392246"/>
    <lineage>
        <taxon>Eukaryota</taxon>
        <taxon>Fungi</taxon>
        <taxon>Dikarya</taxon>
        <taxon>Ascomycota</taxon>
        <taxon>Pezizomycotina</taxon>
        <taxon>Dothideomycetes</taxon>
        <taxon>Pleosporomycetidae</taxon>
        <taxon>Pleosporales</taxon>
        <taxon>Amniculicolaceae</taxon>
        <taxon>Amniculicola</taxon>
    </lineage>
</organism>
<dbReference type="GO" id="GO:0003824">
    <property type="term" value="F:catalytic activity"/>
    <property type="evidence" value="ECO:0007669"/>
    <property type="project" value="InterPro"/>
</dbReference>
<dbReference type="Proteomes" id="UP000799779">
    <property type="component" value="Unassembled WGS sequence"/>
</dbReference>
<dbReference type="GO" id="GO:0030170">
    <property type="term" value="F:pyridoxal phosphate binding"/>
    <property type="evidence" value="ECO:0007669"/>
    <property type="project" value="InterPro"/>
</dbReference>